<evidence type="ECO:0000256" key="4">
    <source>
        <dbReference type="ARBA" id="ARBA00005072"/>
    </source>
</evidence>
<evidence type="ECO:0000256" key="8">
    <source>
        <dbReference type="ARBA" id="ARBA00023304"/>
    </source>
</evidence>
<evidence type="ECO:0000256" key="3">
    <source>
        <dbReference type="ARBA" id="ARBA00004931"/>
    </source>
</evidence>
<dbReference type="NCBIfam" id="NF005731">
    <property type="entry name" value="PRK07546.1-5"/>
    <property type="match status" value="1"/>
</dbReference>
<evidence type="ECO:0000256" key="2">
    <source>
        <dbReference type="ARBA" id="ARBA00004824"/>
    </source>
</evidence>
<dbReference type="Gene3D" id="3.20.10.10">
    <property type="entry name" value="D-amino Acid Aminotransferase, subunit A, domain 2"/>
    <property type="match status" value="1"/>
</dbReference>
<keyword evidence="12" id="KW-0032">Aminotransferase</keyword>
<comment type="caution">
    <text evidence="12">The sequence shown here is derived from an EMBL/GenBank/DDBJ whole genome shotgun (WGS) entry which is preliminary data.</text>
</comment>
<evidence type="ECO:0000313" key="12">
    <source>
        <dbReference type="EMBL" id="MZQ89807.1"/>
    </source>
</evidence>
<dbReference type="InterPro" id="IPR036038">
    <property type="entry name" value="Aminotransferase-like"/>
</dbReference>
<proteinExistence type="inferred from homology"/>
<accession>A0A6L8VHE6</accession>
<gene>
    <name evidence="12" type="ORF">GS660_11965</name>
</gene>
<dbReference type="InterPro" id="IPR043131">
    <property type="entry name" value="BCAT-like_N"/>
</dbReference>
<dbReference type="Gene3D" id="3.30.470.10">
    <property type="match status" value="1"/>
</dbReference>
<protein>
    <recommendedName>
        <fullName evidence="7">Probable branched-chain-amino-acid aminotransferase</fullName>
        <ecNumber evidence="6">2.6.1.42</ecNumber>
    </recommendedName>
</protein>
<dbReference type="SUPFAM" id="SSF56752">
    <property type="entry name" value="D-aminoacid aminotransferase-like PLP-dependent enzymes"/>
    <property type="match status" value="1"/>
</dbReference>
<comment type="catalytic activity">
    <reaction evidence="9">
        <text>L-valine + 2-oxoglutarate = 3-methyl-2-oxobutanoate + L-glutamate</text>
        <dbReference type="Rhea" id="RHEA:24813"/>
        <dbReference type="ChEBI" id="CHEBI:11851"/>
        <dbReference type="ChEBI" id="CHEBI:16810"/>
        <dbReference type="ChEBI" id="CHEBI:29985"/>
        <dbReference type="ChEBI" id="CHEBI:57762"/>
        <dbReference type="EC" id="2.6.1.42"/>
    </reaction>
</comment>
<keyword evidence="13" id="KW-1185">Reference proteome</keyword>
<sequence>MGGGAVESPFRPSDLTPDLRLIETLGWDGQRLVRLERHLDRLARSAARLGFAHDPEAIAEALVPITGPAPLRVRLTLAQDGRAEVTHAPLAPNPALWHVALAQTRLDAADPWLGIKTTRRQLYDRDRAALPAGVDEWIYANQHGELCEGTITTLFFDLGTGLCTPPLRCGLLPGCLRAELLETGAAREAVLKLTDLPRARLWMGNSLRGLIPAQLR</sequence>
<dbReference type="Proteomes" id="UP000477083">
    <property type="component" value="Unassembled WGS sequence"/>
</dbReference>
<reference evidence="12 13" key="1">
    <citation type="submission" date="2020-01" db="EMBL/GenBank/DDBJ databases">
        <title>Frigidibacter albus SP32T (=CGMCC 1.13995T).</title>
        <authorList>
            <person name="Liao X."/>
        </authorList>
    </citation>
    <scope>NUCLEOTIDE SEQUENCE [LARGE SCALE GENOMIC DNA]</scope>
    <source>
        <strain evidence="12 13">SP32</strain>
    </source>
</reference>
<comment type="similarity">
    <text evidence="5">Belongs to the class-IV pyridoxal-phosphate-dependent aminotransferase family.</text>
</comment>
<keyword evidence="12" id="KW-0808">Transferase</keyword>
<dbReference type="InterPro" id="IPR001544">
    <property type="entry name" value="Aminotrans_IV"/>
</dbReference>
<dbReference type="PANTHER" id="PTHR42743">
    <property type="entry name" value="AMINO-ACID AMINOTRANSFERASE"/>
    <property type="match status" value="1"/>
</dbReference>
<comment type="function">
    <text evidence="1">Acts on leucine, isoleucine and valine.</text>
</comment>
<comment type="catalytic activity">
    <reaction evidence="11">
        <text>L-leucine + 2-oxoglutarate = 4-methyl-2-oxopentanoate + L-glutamate</text>
        <dbReference type="Rhea" id="RHEA:18321"/>
        <dbReference type="ChEBI" id="CHEBI:16810"/>
        <dbReference type="ChEBI" id="CHEBI:17865"/>
        <dbReference type="ChEBI" id="CHEBI:29985"/>
        <dbReference type="ChEBI" id="CHEBI:57427"/>
        <dbReference type="EC" id="2.6.1.42"/>
    </reaction>
</comment>
<evidence type="ECO:0000256" key="7">
    <source>
        <dbReference type="ARBA" id="ARBA00014472"/>
    </source>
</evidence>
<dbReference type="AlphaFoldDB" id="A0A6L8VHE6"/>
<keyword evidence="8" id="KW-0028">Amino-acid biosynthesis</keyword>
<keyword evidence="8" id="KW-0100">Branched-chain amino acid biosynthesis</keyword>
<comment type="catalytic activity">
    <reaction evidence="10">
        <text>L-isoleucine + 2-oxoglutarate = (S)-3-methyl-2-oxopentanoate + L-glutamate</text>
        <dbReference type="Rhea" id="RHEA:24801"/>
        <dbReference type="ChEBI" id="CHEBI:16810"/>
        <dbReference type="ChEBI" id="CHEBI:29985"/>
        <dbReference type="ChEBI" id="CHEBI:35146"/>
        <dbReference type="ChEBI" id="CHEBI:58045"/>
        <dbReference type="EC" id="2.6.1.42"/>
    </reaction>
</comment>
<comment type="pathway">
    <text evidence="3">Amino-acid biosynthesis; L-valine biosynthesis; L-valine from pyruvate: step 4/4.</text>
</comment>
<evidence type="ECO:0000256" key="6">
    <source>
        <dbReference type="ARBA" id="ARBA00013053"/>
    </source>
</evidence>
<evidence type="ECO:0000256" key="5">
    <source>
        <dbReference type="ARBA" id="ARBA00009320"/>
    </source>
</evidence>
<dbReference type="EMBL" id="WWNR01000007">
    <property type="protein sequence ID" value="MZQ89807.1"/>
    <property type="molecule type" value="Genomic_DNA"/>
</dbReference>
<name>A0A6L8VHE6_9RHOB</name>
<dbReference type="InterPro" id="IPR050571">
    <property type="entry name" value="Class-IV_PLP-Dep_Aminotrnsfr"/>
</dbReference>
<dbReference type="EC" id="2.6.1.42" evidence="6"/>
<dbReference type="Pfam" id="PF01063">
    <property type="entry name" value="Aminotran_4"/>
    <property type="match status" value="1"/>
</dbReference>
<organism evidence="12 13">
    <name type="scientific">Frigidibacter albus</name>
    <dbReference type="NCBI Taxonomy" id="1465486"/>
    <lineage>
        <taxon>Bacteria</taxon>
        <taxon>Pseudomonadati</taxon>
        <taxon>Pseudomonadota</taxon>
        <taxon>Alphaproteobacteria</taxon>
        <taxon>Rhodobacterales</taxon>
        <taxon>Paracoccaceae</taxon>
        <taxon>Frigidibacter</taxon>
    </lineage>
</organism>
<evidence type="ECO:0000256" key="9">
    <source>
        <dbReference type="ARBA" id="ARBA00048212"/>
    </source>
</evidence>
<evidence type="ECO:0000256" key="1">
    <source>
        <dbReference type="ARBA" id="ARBA00003109"/>
    </source>
</evidence>
<evidence type="ECO:0000313" key="13">
    <source>
        <dbReference type="Proteomes" id="UP000477083"/>
    </source>
</evidence>
<dbReference type="NCBIfam" id="NF005729">
    <property type="entry name" value="PRK07546.1-3"/>
    <property type="match status" value="1"/>
</dbReference>
<dbReference type="OrthoDB" id="9809239at2"/>
<dbReference type="GO" id="GO:0009082">
    <property type="term" value="P:branched-chain amino acid biosynthetic process"/>
    <property type="evidence" value="ECO:0007669"/>
    <property type="project" value="UniProtKB-KW"/>
</dbReference>
<dbReference type="GO" id="GO:0004084">
    <property type="term" value="F:branched-chain-amino-acid transaminase activity"/>
    <property type="evidence" value="ECO:0007669"/>
    <property type="project" value="UniProtKB-EC"/>
</dbReference>
<dbReference type="InterPro" id="IPR043132">
    <property type="entry name" value="BCAT-like_C"/>
</dbReference>
<evidence type="ECO:0000256" key="10">
    <source>
        <dbReference type="ARBA" id="ARBA00048798"/>
    </source>
</evidence>
<evidence type="ECO:0000256" key="11">
    <source>
        <dbReference type="ARBA" id="ARBA00049229"/>
    </source>
</evidence>
<dbReference type="PANTHER" id="PTHR42743:SF11">
    <property type="entry name" value="AMINODEOXYCHORISMATE LYASE"/>
    <property type="match status" value="1"/>
</dbReference>
<comment type="pathway">
    <text evidence="4">Amino-acid biosynthesis; L-leucine biosynthesis; L-leucine from 3-methyl-2-oxobutanoate: step 4/4.</text>
</comment>
<comment type="pathway">
    <text evidence="2">Amino-acid biosynthesis; L-isoleucine biosynthesis; L-isoleucine from 2-oxobutanoate: step 4/4.</text>
</comment>